<dbReference type="AlphaFoldDB" id="A0A655CIR6"/>
<proteinExistence type="predicted"/>
<accession>A0A655CIR6</accession>
<name>A0A655CIR6_SALET</name>
<organism evidence="1 2">
    <name type="scientific">Salmonella enterica subsp. enterica serovar Bovismorbificans</name>
    <dbReference type="NCBI Taxonomy" id="58097"/>
    <lineage>
        <taxon>Bacteria</taxon>
        <taxon>Pseudomonadati</taxon>
        <taxon>Pseudomonadota</taxon>
        <taxon>Gammaproteobacteria</taxon>
        <taxon>Enterobacterales</taxon>
        <taxon>Enterobacteriaceae</taxon>
        <taxon>Salmonella</taxon>
    </lineage>
</organism>
<protein>
    <submittedName>
        <fullName evidence="1">Uncharacterized protein</fullName>
    </submittedName>
</protein>
<sequence>MATRTVQQIRQLIKRGVLHFTITTLPETDKLLLQAT</sequence>
<evidence type="ECO:0000313" key="2">
    <source>
        <dbReference type="Proteomes" id="UP000041314"/>
    </source>
</evidence>
<reference evidence="1 2" key="1">
    <citation type="submission" date="2015-03" db="EMBL/GenBank/DDBJ databases">
        <authorList>
            <consortium name="Pathogen Informatics"/>
        </authorList>
    </citation>
    <scope>NUCLEOTIDE SEQUENCE [LARGE SCALE GENOMIC DNA]</scope>
    <source>
        <strain evidence="1 2">A1104</strain>
    </source>
</reference>
<gene>
    <name evidence="1" type="ORF">ERS008198_02042</name>
</gene>
<dbReference type="EMBL" id="CQPA01000012">
    <property type="protein sequence ID" value="CNU14875.1"/>
    <property type="molecule type" value="Genomic_DNA"/>
</dbReference>
<dbReference type="Proteomes" id="UP000041314">
    <property type="component" value="Unassembled WGS sequence"/>
</dbReference>
<evidence type="ECO:0000313" key="1">
    <source>
        <dbReference type="EMBL" id="CNU14875.1"/>
    </source>
</evidence>